<feature type="region of interest" description="Disordered" evidence="2">
    <location>
        <begin position="36"/>
        <end position="134"/>
    </location>
</feature>
<feature type="compositionally biased region" description="Low complexity" evidence="2">
    <location>
        <begin position="103"/>
        <end position="113"/>
    </location>
</feature>
<evidence type="ECO:0000313" key="6">
    <source>
        <dbReference type="WBParaSite" id="ECPE_0001720501-mRNA-1"/>
    </source>
</evidence>
<sequence>MSSALAQFLVSIAERLFEESLGRPTTIKSVAKPKAELPLTGITTTESAVKPTPEDKQIHVDSSEQQNSTDSVPAANRSPPSPSTSTNRVPTTPRFELPTRQTPSESAASSSPSVYDQPVENASSANKENNNLKNHRVVMMTSVGTSPTHPRRGNPLFGDAVKIPTDPPDNLDWCRWPVCMSYYLHKTCPFGEASCPDAHASSDFDNVINEKGLVRVCFDALGVSGVSNFPMYIK</sequence>
<accession>A0A183BD76</accession>
<proteinExistence type="predicted"/>
<gene>
    <name evidence="4" type="ORF">ECPE_LOCUS17161</name>
</gene>
<evidence type="ECO:0000313" key="4">
    <source>
        <dbReference type="EMBL" id="VDP94448.1"/>
    </source>
</evidence>
<dbReference type="AlphaFoldDB" id="A0A183BD76"/>
<evidence type="ECO:0000256" key="2">
    <source>
        <dbReference type="SAM" id="MobiDB-lite"/>
    </source>
</evidence>
<protein>
    <submittedName>
        <fullName evidence="6">C3H1-type domain-containing protein</fullName>
    </submittedName>
</protein>
<feature type="compositionally biased region" description="Low complexity" evidence="2">
    <location>
        <begin position="120"/>
        <end position="132"/>
    </location>
</feature>
<dbReference type="WBParaSite" id="ECPE_0001720501-mRNA-1">
    <property type="protein sequence ID" value="ECPE_0001720501-mRNA-1"/>
    <property type="gene ID" value="ECPE_0001720501"/>
</dbReference>
<organism evidence="6">
    <name type="scientific">Echinostoma caproni</name>
    <dbReference type="NCBI Taxonomy" id="27848"/>
    <lineage>
        <taxon>Eukaryota</taxon>
        <taxon>Metazoa</taxon>
        <taxon>Spiralia</taxon>
        <taxon>Lophotrochozoa</taxon>
        <taxon>Platyhelminthes</taxon>
        <taxon>Trematoda</taxon>
        <taxon>Digenea</taxon>
        <taxon>Plagiorchiida</taxon>
        <taxon>Echinostomata</taxon>
        <taxon>Echinostomatoidea</taxon>
        <taxon>Echinostomatidae</taxon>
        <taxon>Echinostoma</taxon>
    </lineage>
</organism>
<evidence type="ECO:0000256" key="1">
    <source>
        <dbReference type="PROSITE-ProRule" id="PRU00723"/>
    </source>
</evidence>
<feature type="zinc finger region" description="C3H1-type" evidence="1">
    <location>
        <begin position="173"/>
        <end position="202"/>
    </location>
</feature>
<keyword evidence="5" id="KW-1185">Reference proteome</keyword>
<reference evidence="6" key="1">
    <citation type="submission" date="2016-06" db="UniProtKB">
        <authorList>
            <consortium name="WormBaseParasite"/>
        </authorList>
    </citation>
    <scope>IDENTIFICATION</scope>
</reference>
<dbReference type="OrthoDB" id="6262584at2759"/>
<dbReference type="PROSITE" id="PS50103">
    <property type="entry name" value="ZF_C3H1"/>
    <property type="match status" value="1"/>
</dbReference>
<keyword evidence="1" id="KW-0863">Zinc-finger</keyword>
<evidence type="ECO:0000259" key="3">
    <source>
        <dbReference type="PROSITE" id="PS50103"/>
    </source>
</evidence>
<name>A0A183BD76_9TREM</name>
<feature type="compositionally biased region" description="Basic and acidic residues" evidence="2">
    <location>
        <begin position="52"/>
        <end position="62"/>
    </location>
</feature>
<evidence type="ECO:0000313" key="5">
    <source>
        <dbReference type="Proteomes" id="UP000272942"/>
    </source>
</evidence>
<keyword evidence="1" id="KW-0479">Metal-binding</keyword>
<dbReference type="GO" id="GO:0008270">
    <property type="term" value="F:zinc ion binding"/>
    <property type="evidence" value="ECO:0007669"/>
    <property type="project" value="UniProtKB-KW"/>
</dbReference>
<dbReference type="InterPro" id="IPR000571">
    <property type="entry name" value="Znf_CCCH"/>
</dbReference>
<feature type="domain" description="C3H1-type" evidence="3">
    <location>
        <begin position="173"/>
        <end position="202"/>
    </location>
</feature>
<dbReference type="EMBL" id="UZAN01067783">
    <property type="protein sequence ID" value="VDP94448.1"/>
    <property type="molecule type" value="Genomic_DNA"/>
</dbReference>
<keyword evidence="1" id="KW-0862">Zinc</keyword>
<dbReference type="Proteomes" id="UP000272942">
    <property type="component" value="Unassembled WGS sequence"/>
</dbReference>
<feature type="compositionally biased region" description="Low complexity" evidence="2">
    <location>
        <begin position="71"/>
        <end position="93"/>
    </location>
</feature>
<reference evidence="4 5" key="2">
    <citation type="submission" date="2018-11" db="EMBL/GenBank/DDBJ databases">
        <authorList>
            <consortium name="Pathogen Informatics"/>
        </authorList>
    </citation>
    <scope>NUCLEOTIDE SEQUENCE [LARGE SCALE GENOMIC DNA]</scope>
    <source>
        <strain evidence="4 5">Egypt</strain>
    </source>
</reference>